<evidence type="ECO:0000256" key="2">
    <source>
        <dbReference type="SAM" id="MobiDB-lite"/>
    </source>
</evidence>
<dbReference type="GO" id="GO:0016787">
    <property type="term" value="F:hydrolase activity"/>
    <property type="evidence" value="ECO:0007669"/>
    <property type="project" value="UniProtKB-KW"/>
</dbReference>
<dbReference type="InterPro" id="IPR050300">
    <property type="entry name" value="GDXG_lipolytic_enzyme"/>
</dbReference>
<dbReference type="InterPro" id="IPR029058">
    <property type="entry name" value="AB_hydrolase_fold"/>
</dbReference>
<dbReference type="Pfam" id="PF07859">
    <property type="entry name" value="Abhydrolase_3"/>
    <property type="match status" value="1"/>
</dbReference>
<name>A0AAV3XY93_9GAST</name>
<evidence type="ECO:0000259" key="3">
    <source>
        <dbReference type="Pfam" id="PF07859"/>
    </source>
</evidence>
<dbReference type="PANTHER" id="PTHR48081:SF8">
    <property type="entry name" value="ALPHA_BETA HYDROLASE FOLD-3 DOMAIN-CONTAINING PROTEIN-RELATED"/>
    <property type="match status" value="1"/>
</dbReference>
<keyword evidence="1 4" id="KW-0378">Hydrolase</keyword>
<reference evidence="4 5" key="1">
    <citation type="journal article" date="2021" name="Elife">
        <title>Chloroplast acquisition without the gene transfer in kleptoplastic sea slugs, Plakobranchus ocellatus.</title>
        <authorList>
            <person name="Maeda T."/>
            <person name="Takahashi S."/>
            <person name="Yoshida T."/>
            <person name="Shimamura S."/>
            <person name="Takaki Y."/>
            <person name="Nagai Y."/>
            <person name="Toyoda A."/>
            <person name="Suzuki Y."/>
            <person name="Arimoto A."/>
            <person name="Ishii H."/>
            <person name="Satoh N."/>
            <person name="Nishiyama T."/>
            <person name="Hasebe M."/>
            <person name="Maruyama T."/>
            <person name="Minagawa J."/>
            <person name="Obokata J."/>
            <person name="Shigenobu S."/>
        </authorList>
    </citation>
    <scope>NUCLEOTIDE SEQUENCE [LARGE SCALE GENOMIC DNA]</scope>
</reference>
<sequence length="352" mass="38650">MASETTVNIWAEVEEKYIVHEETKAFTRLIATVTTKPLYTLSLDSLRDLAAWDPLSRQEKIELTKFQVTLATQLDLDQGSVEDMTIPAPHLADSIKATVYQPGVLPPVPVLMIHYRGGGLVCGEIHCYEVCLMSLVNHTGAIIVCVEYRNLPCTEDRLAPFTDAETAAQWILGNKTAVGGVANSPVGLIGESAGGQICSSLSYTFPGKFAFQVLVYPVADVDVTNSASMKEFWRIPGFCGNDMAKMLEFSQLLEEPSEANNPRVNPSAPRGSSDPPLSSSPPTLVIVAELDPLRDWGKAYARKLRDAGVRVQQYTCEGVPHCCFNRHFGFETTARRAYEVVAEFVEPFKSTL</sequence>
<dbReference type="AlphaFoldDB" id="A0AAV3XY93"/>
<dbReference type="InterPro" id="IPR013094">
    <property type="entry name" value="AB_hydrolase_3"/>
</dbReference>
<gene>
    <name evidence="4" type="ORF">PoB_000231600</name>
</gene>
<feature type="compositionally biased region" description="Low complexity" evidence="2">
    <location>
        <begin position="269"/>
        <end position="281"/>
    </location>
</feature>
<evidence type="ECO:0000313" key="4">
    <source>
        <dbReference type="EMBL" id="GFN75810.1"/>
    </source>
</evidence>
<protein>
    <submittedName>
        <fullName evidence="4">AB hydrolase superfamily protein c1039.03-like</fullName>
    </submittedName>
</protein>
<dbReference type="Proteomes" id="UP000735302">
    <property type="component" value="Unassembled WGS sequence"/>
</dbReference>
<feature type="region of interest" description="Disordered" evidence="2">
    <location>
        <begin position="257"/>
        <end position="281"/>
    </location>
</feature>
<evidence type="ECO:0000256" key="1">
    <source>
        <dbReference type="ARBA" id="ARBA00022801"/>
    </source>
</evidence>
<dbReference type="Gene3D" id="3.40.50.1820">
    <property type="entry name" value="alpha/beta hydrolase"/>
    <property type="match status" value="1"/>
</dbReference>
<dbReference type="SUPFAM" id="SSF53474">
    <property type="entry name" value="alpha/beta-Hydrolases"/>
    <property type="match status" value="1"/>
</dbReference>
<feature type="domain" description="Alpha/beta hydrolase fold-3" evidence="3">
    <location>
        <begin position="112"/>
        <end position="324"/>
    </location>
</feature>
<proteinExistence type="predicted"/>
<comment type="caution">
    <text evidence="4">The sequence shown here is derived from an EMBL/GenBank/DDBJ whole genome shotgun (WGS) entry which is preliminary data.</text>
</comment>
<dbReference type="EMBL" id="BLXT01000298">
    <property type="protein sequence ID" value="GFN75810.1"/>
    <property type="molecule type" value="Genomic_DNA"/>
</dbReference>
<dbReference type="PANTHER" id="PTHR48081">
    <property type="entry name" value="AB HYDROLASE SUPERFAMILY PROTEIN C4A8.06C"/>
    <property type="match status" value="1"/>
</dbReference>
<organism evidence="4 5">
    <name type="scientific">Plakobranchus ocellatus</name>
    <dbReference type="NCBI Taxonomy" id="259542"/>
    <lineage>
        <taxon>Eukaryota</taxon>
        <taxon>Metazoa</taxon>
        <taxon>Spiralia</taxon>
        <taxon>Lophotrochozoa</taxon>
        <taxon>Mollusca</taxon>
        <taxon>Gastropoda</taxon>
        <taxon>Heterobranchia</taxon>
        <taxon>Euthyneura</taxon>
        <taxon>Panpulmonata</taxon>
        <taxon>Sacoglossa</taxon>
        <taxon>Placobranchoidea</taxon>
        <taxon>Plakobranchidae</taxon>
        <taxon>Plakobranchus</taxon>
    </lineage>
</organism>
<accession>A0AAV3XY93</accession>
<keyword evidence="5" id="KW-1185">Reference proteome</keyword>
<evidence type="ECO:0000313" key="5">
    <source>
        <dbReference type="Proteomes" id="UP000735302"/>
    </source>
</evidence>